<feature type="repeat" description="TPR" evidence="4">
    <location>
        <begin position="93"/>
        <end position="126"/>
    </location>
</feature>
<evidence type="ECO:0000313" key="5">
    <source>
        <dbReference type="EMBL" id="KAK2181827.1"/>
    </source>
</evidence>
<dbReference type="PANTHER" id="PTHR23040">
    <property type="match status" value="1"/>
</dbReference>
<comment type="caution">
    <text evidence="5">The sequence shown here is derived from an EMBL/GenBank/DDBJ whole genome shotgun (WGS) entry which is preliminary data.</text>
</comment>
<dbReference type="AlphaFoldDB" id="A0AAD9L242"/>
<evidence type="ECO:0000313" key="6">
    <source>
        <dbReference type="Proteomes" id="UP001209878"/>
    </source>
</evidence>
<evidence type="ECO:0000256" key="4">
    <source>
        <dbReference type="PROSITE-ProRule" id="PRU00339"/>
    </source>
</evidence>
<dbReference type="GO" id="GO:0005930">
    <property type="term" value="C:axoneme"/>
    <property type="evidence" value="ECO:0007669"/>
    <property type="project" value="UniProtKB-SubCell"/>
</dbReference>
<organism evidence="5 6">
    <name type="scientific">Ridgeia piscesae</name>
    <name type="common">Tubeworm</name>
    <dbReference type="NCBI Taxonomy" id="27915"/>
    <lineage>
        <taxon>Eukaryota</taxon>
        <taxon>Metazoa</taxon>
        <taxon>Spiralia</taxon>
        <taxon>Lophotrochozoa</taxon>
        <taxon>Annelida</taxon>
        <taxon>Polychaeta</taxon>
        <taxon>Sedentaria</taxon>
        <taxon>Canalipalpata</taxon>
        <taxon>Sabellida</taxon>
        <taxon>Siboglinidae</taxon>
        <taxon>Ridgeia</taxon>
    </lineage>
</organism>
<dbReference type="InterPro" id="IPR019734">
    <property type="entry name" value="TPR_rpt"/>
</dbReference>
<reference evidence="5" key="1">
    <citation type="journal article" date="2023" name="Mol. Biol. Evol.">
        <title>Third-Generation Sequencing Reveals the Adaptive Role of the Epigenome in Three Deep-Sea Polychaetes.</title>
        <authorList>
            <person name="Perez M."/>
            <person name="Aroh O."/>
            <person name="Sun Y."/>
            <person name="Lan Y."/>
            <person name="Juniper S.K."/>
            <person name="Young C.R."/>
            <person name="Angers B."/>
            <person name="Qian P.Y."/>
        </authorList>
    </citation>
    <scope>NUCLEOTIDE SEQUENCE</scope>
    <source>
        <strain evidence="5">R07B-5</strain>
    </source>
</reference>
<dbReference type="Gene3D" id="1.25.40.10">
    <property type="entry name" value="Tetratricopeptide repeat domain"/>
    <property type="match status" value="2"/>
</dbReference>
<dbReference type="PROSITE" id="PS50005">
    <property type="entry name" value="TPR"/>
    <property type="match status" value="1"/>
</dbReference>
<dbReference type="PANTHER" id="PTHR23040:SF2">
    <property type="entry name" value="OUTER DYNEIN ARM-DOCKING COMPLEX SUBUNIT 4"/>
    <property type="match status" value="1"/>
</dbReference>
<dbReference type="Proteomes" id="UP001209878">
    <property type="component" value="Unassembled WGS sequence"/>
</dbReference>
<dbReference type="SUPFAM" id="SSF48452">
    <property type="entry name" value="TPR-like"/>
    <property type="match status" value="1"/>
</dbReference>
<evidence type="ECO:0000256" key="1">
    <source>
        <dbReference type="ARBA" id="ARBA00004430"/>
    </source>
</evidence>
<accession>A0AAD9L242</accession>
<protein>
    <recommendedName>
        <fullName evidence="2">Outer dynein arm-docking complex subunit 4</fullName>
    </recommendedName>
    <alternativeName>
        <fullName evidence="3">Tetratricopeptide repeat protein 25</fullName>
    </alternativeName>
</protein>
<proteinExistence type="predicted"/>
<dbReference type="SMART" id="SM00028">
    <property type="entry name" value="TPR"/>
    <property type="match status" value="4"/>
</dbReference>
<evidence type="ECO:0000256" key="3">
    <source>
        <dbReference type="ARBA" id="ARBA00034143"/>
    </source>
</evidence>
<dbReference type="EMBL" id="JAODUO010000378">
    <property type="protein sequence ID" value="KAK2181827.1"/>
    <property type="molecule type" value="Genomic_DNA"/>
</dbReference>
<dbReference type="InterPro" id="IPR040111">
    <property type="entry name" value="ODAD4"/>
</dbReference>
<evidence type="ECO:0000256" key="2">
    <source>
        <dbReference type="ARBA" id="ARBA00034139"/>
    </source>
</evidence>
<gene>
    <name evidence="5" type="ORF">NP493_380g02057</name>
</gene>
<dbReference type="InterPro" id="IPR011990">
    <property type="entry name" value="TPR-like_helical_dom_sf"/>
</dbReference>
<sequence length="460" mass="52082">MAYETDSQDEEHSLGGSYLSLRAEGNKCYLKGQYYDAINFFTRALDIQNSGHIDCDLFIRRGWCHLQLANTREAFKDVTEAQVDVEHAPAAAGRVLLLRAEVLYATGEFEKALVHFSRGKAIKPSNHKFVLGINKCREAINNSVGGPERIKLSLKGDLSHFENSNEGKKGLIREQTKQLLETGKAAAWVPNERTIKQLLAEIYDDKTFLDKMQAEAGRKMQYDNVSSAALDETLTYLGRRMCFWQKQNPIYSQSHEKRLRERRRPCAVNNCTYLDQFLSKELQKVQIDMSNGNLNPSLCRAARCLSMIDNIDSSIPINRSAFKADVHGLIGKIHFEANQLRKGLKHSTLSKELAMKSGMKSCMVRALENLAKIYMHQQDYQKTVEQWIEKLDLTEDAEEQAWLCHDIGRCYMELGQYTEVLEYGGKALVEVTDSTDKHIQLSIKVLMAQAHGGSMDATGV</sequence>
<name>A0AAD9L242_RIDPI</name>
<keyword evidence="4" id="KW-0802">TPR repeat</keyword>
<keyword evidence="6" id="KW-1185">Reference proteome</keyword>
<comment type="subcellular location">
    <subcellularLocation>
        <location evidence="1">Cytoplasm</location>
        <location evidence="1">Cytoskeleton</location>
        <location evidence="1">Cilium axoneme</location>
    </subcellularLocation>
</comment>